<keyword evidence="2" id="KW-0677">Repeat</keyword>
<feature type="compositionally biased region" description="Low complexity" evidence="6">
    <location>
        <begin position="191"/>
        <end position="202"/>
    </location>
</feature>
<dbReference type="CDD" id="cd04641">
    <property type="entry name" value="CBS_euAMPK_gamma-like_repeat2"/>
    <property type="match status" value="1"/>
</dbReference>
<gene>
    <name evidence="8" type="primary">Necator_chrIII.g10475</name>
    <name evidence="8" type="ORF">RB195_009710</name>
</gene>
<keyword evidence="3 5" id="KW-0129">CBS domain</keyword>
<dbReference type="InterPro" id="IPR050511">
    <property type="entry name" value="AMPK_gamma/SDS23_families"/>
</dbReference>
<feature type="domain" description="CBS" evidence="7">
    <location>
        <begin position="405"/>
        <end position="465"/>
    </location>
</feature>
<reference evidence="8 9" key="1">
    <citation type="submission" date="2023-08" db="EMBL/GenBank/DDBJ databases">
        <title>A Necator americanus chromosomal reference genome.</title>
        <authorList>
            <person name="Ilik V."/>
            <person name="Petrzelkova K.J."/>
            <person name="Pardy F."/>
            <person name="Fuh T."/>
            <person name="Niatou-Singa F.S."/>
            <person name="Gouil Q."/>
            <person name="Baker L."/>
            <person name="Ritchie M.E."/>
            <person name="Jex A.R."/>
            <person name="Gazzola D."/>
            <person name="Li H."/>
            <person name="Toshio Fujiwara R."/>
            <person name="Zhan B."/>
            <person name="Aroian R.V."/>
            <person name="Pafco B."/>
            <person name="Schwarz E.M."/>
        </authorList>
    </citation>
    <scope>NUCLEOTIDE SEQUENCE [LARGE SCALE GENOMIC DNA]</scope>
    <source>
        <strain evidence="8 9">Aroian</strain>
        <tissue evidence="8">Whole animal</tissue>
    </source>
</reference>
<evidence type="ECO:0000256" key="6">
    <source>
        <dbReference type="SAM" id="MobiDB-lite"/>
    </source>
</evidence>
<feature type="compositionally biased region" description="Polar residues" evidence="6">
    <location>
        <begin position="74"/>
        <end position="87"/>
    </location>
</feature>
<evidence type="ECO:0000313" key="9">
    <source>
        <dbReference type="Proteomes" id="UP001303046"/>
    </source>
</evidence>
<evidence type="ECO:0000256" key="5">
    <source>
        <dbReference type="PROSITE-ProRule" id="PRU00703"/>
    </source>
</evidence>
<comment type="similarity">
    <text evidence="1">Belongs to the 5'-AMP-activated protein kinase gamma subunit family.</text>
</comment>
<dbReference type="PANTHER" id="PTHR13780:SF35">
    <property type="entry name" value="LD22662P"/>
    <property type="match status" value="1"/>
</dbReference>
<comment type="caution">
    <text evidence="8">The sequence shown here is derived from an EMBL/GenBank/DDBJ whole genome shotgun (WGS) entry which is preliminary data.</text>
</comment>
<organism evidence="8 9">
    <name type="scientific">Necator americanus</name>
    <name type="common">Human hookworm</name>
    <dbReference type="NCBI Taxonomy" id="51031"/>
    <lineage>
        <taxon>Eukaryota</taxon>
        <taxon>Metazoa</taxon>
        <taxon>Ecdysozoa</taxon>
        <taxon>Nematoda</taxon>
        <taxon>Chromadorea</taxon>
        <taxon>Rhabditida</taxon>
        <taxon>Rhabditina</taxon>
        <taxon>Rhabditomorpha</taxon>
        <taxon>Strongyloidea</taxon>
        <taxon>Ancylostomatidae</taxon>
        <taxon>Bunostominae</taxon>
        <taxon>Necator</taxon>
    </lineage>
</organism>
<proteinExistence type="inferred from homology"/>
<dbReference type="InterPro" id="IPR000644">
    <property type="entry name" value="CBS_dom"/>
</dbReference>
<evidence type="ECO:0000256" key="3">
    <source>
        <dbReference type="ARBA" id="ARBA00023122"/>
    </source>
</evidence>
<dbReference type="InterPro" id="IPR046342">
    <property type="entry name" value="CBS_dom_sf"/>
</dbReference>
<feature type="region of interest" description="Disordered" evidence="6">
    <location>
        <begin position="191"/>
        <end position="246"/>
    </location>
</feature>
<feature type="region of interest" description="Disordered" evidence="6">
    <location>
        <begin position="74"/>
        <end position="102"/>
    </location>
</feature>
<feature type="region of interest" description="Disordered" evidence="6">
    <location>
        <begin position="279"/>
        <end position="333"/>
    </location>
</feature>
<dbReference type="PROSITE" id="PS51371">
    <property type="entry name" value="CBS"/>
    <property type="match status" value="3"/>
</dbReference>
<evidence type="ECO:0000313" key="8">
    <source>
        <dbReference type="EMBL" id="KAK6742001.1"/>
    </source>
</evidence>
<keyword evidence="9" id="KW-1185">Reference proteome</keyword>
<evidence type="ECO:0000256" key="2">
    <source>
        <dbReference type="ARBA" id="ARBA00022737"/>
    </source>
</evidence>
<accession>A0ABR1CXW2</accession>
<evidence type="ECO:0000259" key="7">
    <source>
        <dbReference type="PROSITE" id="PS51371"/>
    </source>
</evidence>
<dbReference type="CDD" id="cd04618">
    <property type="entry name" value="CBS_euAMPK_gamma-like_repeat1"/>
    <property type="match status" value="1"/>
</dbReference>
<protein>
    <recommendedName>
        <fullName evidence="7">CBS domain-containing protein</fullName>
    </recommendedName>
</protein>
<dbReference type="EMBL" id="JAVFWL010000003">
    <property type="protein sequence ID" value="KAK6742001.1"/>
    <property type="molecule type" value="Genomic_DNA"/>
</dbReference>
<evidence type="ECO:0000256" key="1">
    <source>
        <dbReference type="ARBA" id="ARBA00006750"/>
    </source>
</evidence>
<sequence>MLPSPAVPPSIVISSCRSHSEFHDTSGHIFLPNTRKWRTMTSMRQTSVPINVYERTTDIEAGRGPPYVHPPATSNVASCEGSSSRVTPPSSQPPMMAPSPHSRFIDGFRRRTRLRSCNVPATGQESLDMDLGFPPVCSPPPDVGPVSTPDTFGGPRLRRRTVSDAAHTGINFVLNNKRHSGVLVIFPHSPSSHSELLHSTPTPTLAASKRPSGFLAGTGASKSFEGSLPATPRSGENGGQSSPRRPLYVDTQLANGMSEKRRSPVTSVVDFVRGRSRAASLSLSGPATPPSPPAPMSVSARASASTDGGMPTSPMFSPQPRNNGRPPLSRLYRPGMRSLDSGLDLSSPTIGHTALLIKEAALFNSFESMTIGSTVADINTVFFDCQDAVYSLFMKAHKCYDLIPTSTKLVVFDTQLPVRKAFFALVYNGVRAAPLWDSEKQRFIGMLTITDFIKILIKHYEAGDKEEKMQALEEEQISHWREQFESDENGVQPLVTIDPNESLHRAVQVLCESKVHRLPVMDKNTGNISYILTHKRLIKFLSLYLGDLPRPAFMERTPKELGIGSWGDVVTIHVDTPLHDALEIFLRNRVSALPLVDEKGRVVDIYAKFDVISLAAEKSYNRLDCTVQEALKNRSDCFEGVQCCRETDSLFDVLQAIVRAEVHRLIVTDTEQRKHDVDLLVEVGSWNHLPFRRSQIPHIGPGTQHGAWRNIYSTVTTRFDRR</sequence>
<evidence type="ECO:0000256" key="4">
    <source>
        <dbReference type="ARBA" id="ARBA00025878"/>
    </source>
</evidence>
<dbReference type="PANTHER" id="PTHR13780">
    <property type="entry name" value="AMP-ACTIVATED PROTEIN KINASE, GAMMA REGULATORY SUBUNIT"/>
    <property type="match status" value="1"/>
</dbReference>
<dbReference type="SMART" id="SM00116">
    <property type="entry name" value="CBS"/>
    <property type="match status" value="4"/>
</dbReference>
<feature type="domain" description="CBS" evidence="7">
    <location>
        <begin position="490"/>
        <end position="548"/>
    </location>
</feature>
<dbReference type="Gene3D" id="3.10.580.10">
    <property type="entry name" value="CBS-domain"/>
    <property type="match status" value="2"/>
</dbReference>
<name>A0ABR1CXW2_NECAM</name>
<feature type="compositionally biased region" description="Low complexity" evidence="6">
    <location>
        <begin position="296"/>
        <end position="305"/>
    </location>
</feature>
<comment type="subunit">
    <text evidence="4">AMPK is a heterotrimer of an alpha catalytic subunit (PRKAA1 or PRKAA2), a beta (PRKAB1 or PRKAB2) and a gamma non-catalytic subunits (PRKAG1, PRKAG2 or PRKAG3). Interacts with FNIP1 and FNIP2.</text>
</comment>
<dbReference type="Pfam" id="PF00571">
    <property type="entry name" value="CBS"/>
    <property type="match status" value="3"/>
</dbReference>
<dbReference type="SUPFAM" id="SSF54631">
    <property type="entry name" value="CBS-domain pair"/>
    <property type="match status" value="2"/>
</dbReference>
<dbReference type="Proteomes" id="UP001303046">
    <property type="component" value="Unassembled WGS sequence"/>
</dbReference>
<feature type="domain" description="CBS" evidence="7">
    <location>
        <begin position="563"/>
        <end position="623"/>
    </location>
</feature>